<evidence type="ECO:0000256" key="5">
    <source>
        <dbReference type="ARBA" id="ARBA00023284"/>
    </source>
</evidence>
<protein>
    <recommendedName>
        <fullName evidence="8">Thioredoxin domain-containing protein</fullName>
    </recommendedName>
</protein>
<keyword evidence="7" id="KW-0812">Transmembrane</keyword>
<feature type="compositionally biased region" description="Low complexity" evidence="6">
    <location>
        <begin position="50"/>
        <end position="68"/>
    </location>
</feature>
<comment type="caution">
    <text evidence="9">The sequence shown here is derived from an EMBL/GenBank/DDBJ whole genome shotgun (WGS) entry which is preliminary data.</text>
</comment>
<dbReference type="RefSeq" id="WP_141610845.1">
    <property type="nucleotide sequence ID" value="NZ_VIGC02000018.1"/>
</dbReference>
<evidence type="ECO:0000259" key="8">
    <source>
        <dbReference type="PROSITE" id="PS51352"/>
    </source>
</evidence>
<keyword evidence="2" id="KW-0732">Signal</keyword>
<dbReference type="SUPFAM" id="SSF52833">
    <property type="entry name" value="Thioredoxin-like"/>
    <property type="match status" value="2"/>
</dbReference>
<dbReference type="PROSITE" id="PS51352">
    <property type="entry name" value="THIOREDOXIN_2"/>
    <property type="match status" value="2"/>
</dbReference>
<reference evidence="9 10" key="1">
    <citation type="submission" date="2019-06" db="EMBL/GenBank/DDBJ databases">
        <title>Genome sequence of Litorilinea aerophila BAA-2444.</title>
        <authorList>
            <person name="Maclea K.S."/>
            <person name="Maurais E.G."/>
            <person name="Iannazzi L.C."/>
        </authorList>
    </citation>
    <scope>NUCLEOTIDE SEQUENCE [LARGE SCALE GENOMIC DNA]</scope>
    <source>
        <strain evidence="9 10">ATCC BAA-2444</strain>
    </source>
</reference>
<gene>
    <name evidence="9" type="ORF">FKZ61_14395</name>
</gene>
<feature type="domain" description="Thioredoxin" evidence="8">
    <location>
        <begin position="95"/>
        <end position="266"/>
    </location>
</feature>
<evidence type="ECO:0000313" key="9">
    <source>
        <dbReference type="EMBL" id="TQE94993.1"/>
    </source>
</evidence>
<keyword evidence="4" id="KW-1015">Disulfide bond</keyword>
<proteinExistence type="inferred from homology"/>
<feature type="compositionally biased region" description="Low complexity" evidence="6">
    <location>
        <begin position="77"/>
        <end position="108"/>
    </location>
</feature>
<feature type="transmembrane region" description="Helical" evidence="7">
    <location>
        <begin position="12"/>
        <end position="32"/>
    </location>
</feature>
<dbReference type="AlphaFoldDB" id="A0A540VFT6"/>
<keyword evidence="7" id="KW-1133">Transmembrane helix</keyword>
<feature type="region of interest" description="Disordered" evidence="6">
    <location>
        <begin position="39"/>
        <end position="108"/>
    </location>
</feature>
<name>A0A540VFT6_9CHLR</name>
<evidence type="ECO:0000256" key="7">
    <source>
        <dbReference type="SAM" id="Phobius"/>
    </source>
</evidence>
<evidence type="ECO:0000256" key="3">
    <source>
        <dbReference type="ARBA" id="ARBA00023002"/>
    </source>
</evidence>
<dbReference type="Pfam" id="PF13462">
    <property type="entry name" value="Thioredoxin_4"/>
    <property type="match status" value="2"/>
</dbReference>
<evidence type="ECO:0000256" key="6">
    <source>
        <dbReference type="SAM" id="MobiDB-lite"/>
    </source>
</evidence>
<dbReference type="PANTHER" id="PTHR13887">
    <property type="entry name" value="GLUTATHIONE S-TRANSFERASE KAPPA"/>
    <property type="match status" value="1"/>
</dbReference>
<dbReference type="OrthoDB" id="9784686at2"/>
<dbReference type="GO" id="GO:0016491">
    <property type="term" value="F:oxidoreductase activity"/>
    <property type="evidence" value="ECO:0007669"/>
    <property type="project" value="UniProtKB-KW"/>
</dbReference>
<dbReference type="InterPro" id="IPR036249">
    <property type="entry name" value="Thioredoxin-like_sf"/>
</dbReference>
<feature type="domain" description="Thioredoxin" evidence="8">
    <location>
        <begin position="305"/>
        <end position="520"/>
    </location>
</feature>
<dbReference type="EMBL" id="VIGC01000018">
    <property type="protein sequence ID" value="TQE94993.1"/>
    <property type="molecule type" value="Genomic_DNA"/>
</dbReference>
<accession>A0A540VFT6</accession>
<dbReference type="PANTHER" id="PTHR13887:SF14">
    <property type="entry name" value="DISULFIDE BOND FORMATION PROTEIN D"/>
    <property type="match status" value="1"/>
</dbReference>
<evidence type="ECO:0000313" key="10">
    <source>
        <dbReference type="Proteomes" id="UP000317371"/>
    </source>
</evidence>
<sequence length="525" mass="56752">MNDSSARQSTRIWLGVTVLGLVTIVLVAFWVLNNRAAAPEASTPAQSEGAAPAPETATAAPAQTEAPQSAGQADSQATGEENAEAAGTENGENTQASNAPAAEVAASAAPSTETYKGIPVGFTEEGYPYRGALDAPLVMMEYSDYQCPFCNRYFVQTEPAIDESYVRTGQLRVIFRDFPLAELHPNAPAAHEASLCIADQGSAALYWEMHAQLFRTVEEWSQLPDPQSFFTRLAEEIGSDVEAFQACMEAGTHAPEVQAGVAEARQKGFSGTPSFEFLRVADGVTHKLVGAQPFDQFAGVIEALLAGETPAPPEQQAQQQGDDQGIPYWATAEGLQPDPERPGYDLAGDQYRGDPNAAVKVIEFSDFQCPYCRRHVQQTQPTLDEQYVETGKVQWVFKHFPLSIHPQAPAAGVASECAAEQGKFWEMHDLIFQNVEAWSINEPNPVFIDLATQLELDPDAFAACLEDEEMHARVQSDMNDGAPYVRGTPTFIVLYGNQGTVIPGALPVESFTEILDEALSNAQAN</sequence>
<dbReference type="Proteomes" id="UP000317371">
    <property type="component" value="Unassembled WGS sequence"/>
</dbReference>
<evidence type="ECO:0000256" key="2">
    <source>
        <dbReference type="ARBA" id="ARBA00022729"/>
    </source>
</evidence>
<evidence type="ECO:0000256" key="1">
    <source>
        <dbReference type="ARBA" id="ARBA00005791"/>
    </source>
</evidence>
<organism evidence="9 10">
    <name type="scientific">Litorilinea aerophila</name>
    <dbReference type="NCBI Taxonomy" id="1204385"/>
    <lineage>
        <taxon>Bacteria</taxon>
        <taxon>Bacillati</taxon>
        <taxon>Chloroflexota</taxon>
        <taxon>Caldilineae</taxon>
        <taxon>Caldilineales</taxon>
        <taxon>Caldilineaceae</taxon>
        <taxon>Litorilinea</taxon>
    </lineage>
</organism>
<dbReference type="Gene3D" id="3.40.30.10">
    <property type="entry name" value="Glutaredoxin"/>
    <property type="match status" value="2"/>
</dbReference>
<evidence type="ECO:0000256" key="4">
    <source>
        <dbReference type="ARBA" id="ARBA00023157"/>
    </source>
</evidence>
<dbReference type="InterPro" id="IPR013766">
    <property type="entry name" value="Thioredoxin_domain"/>
</dbReference>
<comment type="similarity">
    <text evidence="1">Belongs to the thioredoxin family. DsbA subfamily.</text>
</comment>
<dbReference type="InParanoid" id="A0A540VFT6"/>
<keyword evidence="10" id="KW-1185">Reference proteome</keyword>
<dbReference type="InterPro" id="IPR012336">
    <property type="entry name" value="Thioredoxin-like_fold"/>
</dbReference>
<keyword evidence="5" id="KW-0676">Redox-active center</keyword>
<keyword evidence="7" id="KW-0472">Membrane</keyword>
<keyword evidence="3" id="KW-0560">Oxidoreductase</keyword>